<proteinExistence type="predicted"/>
<dbReference type="Proteomes" id="UP001055879">
    <property type="component" value="Linkage Group LG12"/>
</dbReference>
<gene>
    <name evidence="1" type="ORF">L6452_34408</name>
</gene>
<dbReference type="EMBL" id="CM042058">
    <property type="protein sequence ID" value="KAI3685172.1"/>
    <property type="molecule type" value="Genomic_DNA"/>
</dbReference>
<name>A0ACB8YI33_ARCLA</name>
<reference evidence="2" key="1">
    <citation type="journal article" date="2022" name="Mol. Ecol. Resour.">
        <title>The genomes of chicory, endive, great burdock and yacon provide insights into Asteraceae palaeo-polyploidization history and plant inulin production.</title>
        <authorList>
            <person name="Fan W."/>
            <person name="Wang S."/>
            <person name="Wang H."/>
            <person name="Wang A."/>
            <person name="Jiang F."/>
            <person name="Liu H."/>
            <person name="Zhao H."/>
            <person name="Xu D."/>
            <person name="Zhang Y."/>
        </authorList>
    </citation>
    <scope>NUCLEOTIDE SEQUENCE [LARGE SCALE GENOMIC DNA]</scope>
    <source>
        <strain evidence="2">cv. Niubang</strain>
    </source>
</reference>
<evidence type="ECO:0000313" key="1">
    <source>
        <dbReference type="EMBL" id="KAI3685172.1"/>
    </source>
</evidence>
<accession>A0ACB8YI33</accession>
<protein>
    <submittedName>
        <fullName evidence="1">Uncharacterized protein</fullName>
    </submittedName>
</protein>
<keyword evidence="2" id="KW-1185">Reference proteome</keyword>
<reference evidence="1 2" key="2">
    <citation type="journal article" date="2022" name="Mol. Ecol. Resour.">
        <title>The genomes of chicory, endive, great burdock and yacon provide insights into Asteraceae paleo-polyploidization history and plant inulin production.</title>
        <authorList>
            <person name="Fan W."/>
            <person name="Wang S."/>
            <person name="Wang H."/>
            <person name="Wang A."/>
            <person name="Jiang F."/>
            <person name="Liu H."/>
            <person name="Zhao H."/>
            <person name="Xu D."/>
            <person name="Zhang Y."/>
        </authorList>
    </citation>
    <scope>NUCLEOTIDE SEQUENCE [LARGE SCALE GENOMIC DNA]</scope>
    <source>
        <strain evidence="2">cv. Niubang</strain>
    </source>
</reference>
<evidence type="ECO:0000313" key="2">
    <source>
        <dbReference type="Proteomes" id="UP001055879"/>
    </source>
</evidence>
<comment type="caution">
    <text evidence="1">The sequence shown here is derived from an EMBL/GenBank/DDBJ whole genome shotgun (WGS) entry which is preliminary data.</text>
</comment>
<sequence>MRIGKKSYLYREIDEVRFGRNRRDGPAMENRERVMEAMKWNAIDGRVYQASYETRHHMEHCIKALCNADVTARFKIGRDVSLPKSYVRSARNPLRDLGGKPVSERHILAFYAGNMHGYLRKIFLEYWNNKDADMKISGPMPPGVASKMNYIEHMKSNKYCICLKGYEVNSPRVVDSIFYECVPVIISDNSVPPFFEVLDWEAFSVIVAEKDIPDLKKILAAITDEKYRELQNGVKKVQRHFLWHVKPQKYDLFHMILHSIWYNRVFQIKPR</sequence>
<organism evidence="1 2">
    <name type="scientific">Arctium lappa</name>
    <name type="common">Greater burdock</name>
    <name type="synonym">Lappa major</name>
    <dbReference type="NCBI Taxonomy" id="4217"/>
    <lineage>
        <taxon>Eukaryota</taxon>
        <taxon>Viridiplantae</taxon>
        <taxon>Streptophyta</taxon>
        <taxon>Embryophyta</taxon>
        <taxon>Tracheophyta</taxon>
        <taxon>Spermatophyta</taxon>
        <taxon>Magnoliopsida</taxon>
        <taxon>eudicotyledons</taxon>
        <taxon>Gunneridae</taxon>
        <taxon>Pentapetalae</taxon>
        <taxon>asterids</taxon>
        <taxon>campanulids</taxon>
        <taxon>Asterales</taxon>
        <taxon>Asteraceae</taxon>
        <taxon>Carduoideae</taxon>
        <taxon>Cardueae</taxon>
        <taxon>Arctiinae</taxon>
        <taxon>Arctium</taxon>
    </lineage>
</organism>